<evidence type="ECO:0000313" key="1">
    <source>
        <dbReference type="EnsemblProtists" id="PYU1_T011098"/>
    </source>
</evidence>
<dbReference type="SUPFAM" id="SSF50475">
    <property type="entry name" value="FMN-binding split barrel"/>
    <property type="match status" value="1"/>
</dbReference>
<dbReference type="InterPro" id="IPR053310">
    <property type="entry name" value="Flavoredoxin-like"/>
</dbReference>
<dbReference type="HOGENOM" id="CLU_1206864_0_0_1"/>
<dbReference type="Proteomes" id="UP000019132">
    <property type="component" value="Unassembled WGS sequence"/>
</dbReference>
<dbReference type="InParanoid" id="K3X1J9"/>
<dbReference type="PANTHER" id="PTHR43241:SF1">
    <property type="entry name" value="FLAVIN REDUCTASE LIKE DOMAIN-CONTAINING PROTEIN"/>
    <property type="match status" value="1"/>
</dbReference>
<dbReference type="EnsemblProtists" id="PYU1_T011098">
    <property type="protein sequence ID" value="PYU1_T011098"/>
    <property type="gene ID" value="PYU1_G011074"/>
</dbReference>
<evidence type="ECO:0000313" key="2">
    <source>
        <dbReference type="Proteomes" id="UP000019132"/>
    </source>
</evidence>
<organism evidence="1 2">
    <name type="scientific">Globisporangium ultimum (strain ATCC 200006 / CBS 805.95 / DAOM BR144)</name>
    <name type="common">Pythium ultimum</name>
    <dbReference type="NCBI Taxonomy" id="431595"/>
    <lineage>
        <taxon>Eukaryota</taxon>
        <taxon>Sar</taxon>
        <taxon>Stramenopiles</taxon>
        <taxon>Oomycota</taxon>
        <taxon>Peronosporomycetes</taxon>
        <taxon>Pythiales</taxon>
        <taxon>Pythiaceae</taxon>
        <taxon>Globisporangium</taxon>
    </lineage>
</organism>
<dbReference type="STRING" id="431595.K3X1J9"/>
<dbReference type="eggNOG" id="ENOG502S05Q">
    <property type="taxonomic scope" value="Eukaryota"/>
</dbReference>
<reference evidence="1" key="3">
    <citation type="submission" date="2015-02" db="UniProtKB">
        <authorList>
            <consortium name="EnsemblProtists"/>
        </authorList>
    </citation>
    <scope>IDENTIFICATION</scope>
    <source>
        <strain evidence="1">DAOM BR144</strain>
    </source>
</reference>
<sequence>MATTQAAVSLQETSTHAAWVPVEKSMLSRVLYPNPVCLLSVRRLTDGDENDEDHGKRQANVMTITWLTPINNQGGFLCSLNCNRYTAKYLQTPGSIFVLNVPVRGMEELVLAIGGCSGANVDKFERLGIATCAPGGRTLTAAAPSDGVRAVKTKKQKLSKQELAKQAIADAASKCVAILGCAAHVLCRVETIQADDGHYILRCTQMAAWCREDYWNGKNFIPKSPSSEPYLTFLGSQVFGYVLPASRA</sequence>
<dbReference type="OMA" id="NVPVRGM"/>
<protein>
    <submittedName>
        <fullName evidence="1">Uncharacterized protein</fullName>
    </submittedName>
</protein>
<reference evidence="2" key="2">
    <citation type="submission" date="2010-04" db="EMBL/GenBank/DDBJ databases">
        <authorList>
            <person name="Buell R."/>
            <person name="Hamilton J."/>
            <person name="Hostetler J."/>
        </authorList>
    </citation>
    <scope>NUCLEOTIDE SEQUENCE [LARGE SCALE GENOMIC DNA]</scope>
    <source>
        <strain evidence="2">DAOM:BR144</strain>
    </source>
</reference>
<dbReference type="PANTHER" id="PTHR43241">
    <property type="entry name" value="FLAVIN REDUCTASE DOMAIN PROTEIN"/>
    <property type="match status" value="1"/>
</dbReference>
<keyword evidence="2" id="KW-1185">Reference proteome</keyword>
<reference evidence="2" key="1">
    <citation type="journal article" date="2010" name="Genome Biol.">
        <title>Genome sequence of the necrotrophic plant pathogen Pythium ultimum reveals original pathogenicity mechanisms and effector repertoire.</title>
        <authorList>
            <person name="Levesque C.A."/>
            <person name="Brouwer H."/>
            <person name="Cano L."/>
            <person name="Hamilton J.P."/>
            <person name="Holt C."/>
            <person name="Huitema E."/>
            <person name="Raffaele S."/>
            <person name="Robideau G.P."/>
            <person name="Thines M."/>
            <person name="Win J."/>
            <person name="Zerillo M.M."/>
            <person name="Beakes G.W."/>
            <person name="Boore J.L."/>
            <person name="Busam D."/>
            <person name="Dumas B."/>
            <person name="Ferriera S."/>
            <person name="Fuerstenberg S.I."/>
            <person name="Gachon C.M."/>
            <person name="Gaulin E."/>
            <person name="Govers F."/>
            <person name="Grenville-Briggs L."/>
            <person name="Horner N."/>
            <person name="Hostetler J."/>
            <person name="Jiang R.H."/>
            <person name="Johnson J."/>
            <person name="Krajaejun T."/>
            <person name="Lin H."/>
            <person name="Meijer H.J."/>
            <person name="Moore B."/>
            <person name="Morris P."/>
            <person name="Phuntmart V."/>
            <person name="Puiu D."/>
            <person name="Shetty J."/>
            <person name="Stajich J.E."/>
            <person name="Tripathy S."/>
            <person name="Wawra S."/>
            <person name="van West P."/>
            <person name="Whitty B.R."/>
            <person name="Coutinho P.M."/>
            <person name="Henrissat B."/>
            <person name="Martin F."/>
            <person name="Thomas P.D."/>
            <person name="Tyler B.M."/>
            <person name="De Vries R.P."/>
            <person name="Kamoun S."/>
            <person name="Yandell M."/>
            <person name="Tisserat N."/>
            <person name="Buell C.R."/>
        </authorList>
    </citation>
    <scope>NUCLEOTIDE SEQUENCE</scope>
    <source>
        <strain evidence="2">DAOM:BR144</strain>
    </source>
</reference>
<dbReference type="VEuPathDB" id="FungiDB:PYU1_G011074"/>
<dbReference type="EMBL" id="GL376606">
    <property type="status" value="NOT_ANNOTATED_CDS"/>
    <property type="molecule type" value="Genomic_DNA"/>
</dbReference>
<proteinExistence type="predicted"/>
<name>K3X1J9_GLOUD</name>
<dbReference type="InterPro" id="IPR012349">
    <property type="entry name" value="Split_barrel_FMN-bd"/>
</dbReference>
<dbReference type="Gene3D" id="2.30.110.10">
    <property type="entry name" value="Electron Transport, Fmn-binding Protein, Chain A"/>
    <property type="match status" value="1"/>
</dbReference>
<accession>K3X1J9</accession>
<dbReference type="AlphaFoldDB" id="K3X1J9"/>